<dbReference type="Pfam" id="PF00013">
    <property type="entry name" value="KH_1"/>
    <property type="match status" value="1"/>
</dbReference>
<dbReference type="InterPro" id="IPR036612">
    <property type="entry name" value="KH_dom_type_1_sf"/>
</dbReference>
<organism evidence="3 4">
    <name type="scientific">Vitis vinifera</name>
    <name type="common">Grape</name>
    <dbReference type="NCBI Taxonomy" id="29760"/>
    <lineage>
        <taxon>Eukaryota</taxon>
        <taxon>Viridiplantae</taxon>
        <taxon>Streptophyta</taxon>
        <taxon>Embryophyta</taxon>
        <taxon>Tracheophyta</taxon>
        <taxon>Spermatophyta</taxon>
        <taxon>Magnoliopsida</taxon>
        <taxon>eudicotyledons</taxon>
        <taxon>Gunneridae</taxon>
        <taxon>Pentapetalae</taxon>
        <taxon>rosids</taxon>
        <taxon>Vitales</taxon>
        <taxon>Vitaceae</taxon>
        <taxon>Viteae</taxon>
        <taxon>Vitis</taxon>
    </lineage>
</organism>
<dbReference type="OrthoDB" id="442947at2759"/>
<evidence type="ECO:0000313" key="4">
    <source>
        <dbReference type="Proteomes" id="UP000288805"/>
    </source>
</evidence>
<reference evidence="3 4" key="1">
    <citation type="journal article" date="2018" name="PLoS Genet.">
        <title>Population sequencing reveals clonal diversity and ancestral inbreeding in the grapevine cultivar Chardonnay.</title>
        <authorList>
            <person name="Roach M.J."/>
            <person name="Johnson D.L."/>
            <person name="Bohlmann J."/>
            <person name="van Vuuren H.J."/>
            <person name="Jones S.J."/>
            <person name="Pretorius I.S."/>
            <person name="Schmidt S.A."/>
            <person name="Borneman A.R."/>
        </authorList>
    </citation>
    <scope>NUCLEOTIDE SEQUENCE [LARGE SCALE GENOMIC DNA]</scope>
    <source>
        <strain evidence="4">cv. Chardonnay</strain>
        <tissue evidence="3">Leaf</tissue>
    </source>
</reference>
<comment type="caution">
    <text evidence="3">The sequence shown here is derived from an EMBL/GenBank/DDBJ whole genome shotgun (WGS) entry which is preliminary data.</text>
</comment>
<dbReference type="AlphaFoldDB" id="A0A438KHK1"/>
<dbReference type="PROSITE" id="PS50084">
    <property type="entry name" value="KH_TYPE_1"/>
    <property type="match status" value="1"/>
</dbReference>
<evidence type="ECO:0000313" key="3">
    <source>
        <dbReference type="EMBL" id="RVX20681.1"/>
    </source>
</evidence>
<dbReference type="Gene3D" id="3.30.1370.10">
    <property type="entry name" value="K Homology domain, type 1"/>
    <property type="match status" value="1"/>
</dbReference>
<evidence type="ECO:0000259" key="2">
    <source>
        <dbReference type="Pfam" id="PF00013"/>
    </source>
</evidence>
<feature type="domain" description="K Homology" evidence="2">
    <location>
        <begin position="1"/>
        <end position="61"/>
    </location>
</feature>
<protein>
    <submittedName>
        <fullName evidence="3">Flowering locus K-likey domain</fullName>
    </submittedName>
</protein>
<gene>
    <name evidence="3" type="primary">FLK_1</name>
    <name evidence="3" type="ORF">CK203_002427</name>
</gene>
<dbReference type="InterPro" id="IPR004088">
    <property type="entry name" value="KH_dom_type_1"/>
</dbReference>
<keyword evidence="1" id="KW-0694">RNA-binding</keyword>
<dbReference type="Proteomes" id="UP000288805">
    <property type="component" value="Unassembled WGS sequence"/>
</dbReference>
<dbReference type="GO" id="GO:0003723">
    <property type="term" value="F:RNA binding"/>
    <property type="evidence" value="ECO:0007669"/>
    <property type="project" value="UniProtKB-UniRule"/>
</dbReference>
<evidence type="ECO:0000256" key="1">
    <source>
        <dbReference type="PROSITE-ProRule" id="PRU00117"/>
    </source>
</evidence>
<proteinExistence type="predicted"/>
<dbReference type="EMBL" id="QGNW01000006">
    <property type="protein sequence ID" value="RVX20681.1"/>
    <property type="molecule type" value="Genomic_DNA"/>
</dbReference>
<sequence length="122" mass="12407">MQVPLSYADAVIGASGVNISYVRRTSGATIAIEETKGVPGEMTVEINGSVSQVQTAQQLIQNFMAEAASSTLNLAGGAISQGYNPFPTHGAVSTSQPSNVIEHLGPSAGGSYGSVYGSHSGY</sequence>
<dbReference type="PANTHER" id="PTHR10288">
    <property type="entry name" value="KH DOMAIN CONTAINING RNA BINDING PROTEIN"/>
    <property type="match status" value="1"/>
</dbReference>
<name>A0A438KHK1_VITVI</name>
<dbReference type="SUPFAM" id="SSF54791">
    <property type="entry name" value="Eukaryotic type KH-domain (KH-domain type I)"/>
    <property type="match status" value="1"/>
</dbReference>
<accession>A0A438KHK1</accession>